<dbReference type="Pfam" id="PF04542">
    <property type="entry name" value="Sigma70_r2"/>
    <property type="match status" value="1"/>
</dbReference>
<proteinExistence type="inferred from homology"/>
<evidence type="ECO:0000256" key="4">
    <source>
        <dbReference type="ARBA" id="ARBA00023163"/>
    </source>
</evidence>
<name>A0A837ZVQ3_9PSEU</name>
<keyword evidence="2" id="KW-0805">Transcription regulation</keyword>
<dbReference type="EMBL" id="JACCKD010000001">
    <property type="protein sequence ID" value="MBA0124174.1"/>
    <property type="molecule type" value="Genomic_DNA"/>
</dbReference>
<reference evidence="7 8" key="1">
    <citation type="submission" date="2020-07" db="EMBL/GenBank/DDBJ databases">
        <title>Genome of Haloechinothrix sp.</title>
        <authorList>
            <person name="Tang S.-K."/>
            <person name="Yang L."/>
            <person name="Zhu W.-Y."/>
        </authorList>
    </citation>
    <scope>NUCLEOTIDE SEQUENCE [LARGE SCALE GENOMIC DNA]</scope>
    <source>
        <strain evidence="7 8">YIM 98757</strain>
    </source>
</reference>
<keyword evidence="3" id="KW-0731">Sigma factor</keyword>
<evidence type="ECO:0000256" key="1">
    <source>
        <dbReference type="ARBA" id="ARBA00010641"/>
    </source>
</evidence>
<dbReference type="InterPro" id="IPR007627">
    <property type="entry name" value="RNA_pol_sigma70_r2"/>
</dbReference>
<evidence type="ECO:0000259" key="6">
    <source>
        <dbReference type="Pfam" id="PF08281"/>
    </source>
</evidence>
<dbReference type="Gene3D" id="1.10.1740.10">
    <property type="match status" value="1"/>
</dbReference>
<dbReference type="PANTHER" id="PTHR43133:SF51">
    <property type="entry name" value="RNA POLYMERASE SIGMA FACTOR"/>
    <property type="match status" value="1"/>
</dbReference>
<dbReference type="InterPro" id="IPR039425">
    <property type="entry name" value="RNA_pol_sigma-70-like"/>
</dbReference>
<dbReference type="PANTHER" id="PTHR43133">
    <property type="entry name" value="RNA POLYMERASE ECF-TYPE SIGMA FACTO"/>
    <property type="match status" value="1"/>
</dbReference>
<evidence type="ECO:0000313" key="8">
    <source>
        <dbReference type="Proteomes" id="UP000582974"/>
    </source>
</evidence>
<evidence type="ECO:0000313" key="7">
    <source>
        <dbReference type="EMBL" id="MBA0124174.1"/>
    </source>
</evidence>
<feature type="domain" description="RNA polymerase sigma-70 region 2" evidence="5">
    <location>
        <begin position="39"/>
        <end position="103"/>
    </location>
</feature>
<dbReference type="Proteomes" id="UP000582974">
    <property type="component" value="Unassembled WGS sequence"/>
</dbReference>
<dbReference type="GO" id="GO:0006352">
    <property type="term" value="P:DNA-templated transcription initiation"/>
    <property type="evidence" value="ECO:0007669"/>
    <property type="project" value="InterPro"/>
</dbReference>
<evidence type="ECO:0000259" key="5">
    <source>
        <dbReference type="Pfam" id="PF04542"/>
    </source>
</evidence>
<protein>
    <submittedName>
        <fullName evidence="7">Sigma-70 family RNA polymerase sigma factor</fullName>
    </submittedName>
</protein>
<organism evidence="7 8">
    <name type="scientific">Haloechinothrix aidingensis</name>
    <dbReference type="NCBI Taxonomy" id="2752311"/>
    <lineage>
        <taxon>Bacteria</taxon>
        <taxon>Bacillati</taxon>
        <taxon>Actinomycetota</taxon>
        <taxon>Actinomycetes</taxon>
        <taxon>Pseudonocardiales</taxon>
        <taxon>Pseudonocardiaceae</taxon>
        <taxon>Haloechinothrix</taxon>
    </lineage>
</organism>
<feature type="domain" description="RNA polymerase sigma factor 70 region 4 type 2" evidence="6">
    <location>
        <begin position="146"/>
        <end position="195"/>
    </location>
</feature>
<dbReference type="AlphaFoldDB" id="A0A837ZVQ3"/>
<dbReference type="Pfam" id="PF08281">
    <property type="entry name" value="Sigma70_r4_2"/>
    <property type="match status" value="1"/>
</dbReference>
<dbReference type="SUPFAM" id="SSF88659">
    <property type="entry name" value="Sigma3 and sigma4 domains of RNA polymerase sigma factors"/>
    <property type="match status" value="1"/>
</dbReference>
<evidence type="ECO:0000256" key="2">
    <source>
        <dbReference type="ARBA" id="ARBA00023015"/>
    </source>
</evidence>
<accession>A0A837ZVQ3</accession>
<dbReference type="Gene3D" id="1.10.10.10">
    <property type="entry name" value="Winged helix-like DNA-binding domain superfamily/Winged helix DNA-binding domain"/>
    <property type="match status" value="1"/>
</dbReference>
<dbReference type="InterPro" id="IPR013325">
    <property type="entry name" value="RNA_pol_sigma_r2"/>
</dbReference>
<dbReference type="SUPFAM" id="SSF88946">
    <property type="entry name" value="Sigma2 domain of RNA polymerase sigma factors"/>
    <property type="match status" value="1"/>
</dbReference>
<dbReference type="InterPro" id="IPR013324">
    <property type="entry name" value="RNA_pol_sigma_r3/r4-like"/>
</dbReference>
<dbReference type="GO" id="GO:0016987">
    <property type="term" value="F:sigma factor activity"/>
    <property type="evidence" value="ECO:0007669"/>
    <property type="project" value="UniProtKB-KW"/>
</dbReference>
<comment type="caution">
    <text evidence="7">The sequence shown here is derived from an EMBL/GenBank/DDBJ whole genome shotgun (WGS) entry which is preliminary data.</text>
</comment>
<gene>
    <name evidence="7" type="ORF">H0B56_01300</name>
</gene>
<comment type="similarity">
    <text evidence="1">Belongs to the sigma-70 factor family. ECF subfamily.</text>
</comment>
<evidence type="ECO:0000256" key="3">
    <source>
        <dbReference type="ARBA" id="ARBA00023082"/>
    </source>
</evidence>
<dbReference type="InterPro" id="IPR013249">
    <property type="entry name" value="RNA_pol_sigma70_r4_t2"/>
</dbReference>
<dbReference type="NCBIfam" id="TIGR02937">
    <property type="entry name" value="sigma70-ECF"/>
    <property type="match status" value="1"/>
</dbReference>
<dbReference type="InterPro" id="IPR036388">
    <property type="entry name" value="WH-like_DNA-bd_sf"/>
</dbReference>
<dbReference type="InterPro" id="IPR014284">
    <property type="entry name" value="RNA_pol_sigma-70_dom"/>
</dbReference>
<keyword evidence="4" id="KW-0804">Transcription</keyword>
<keyword evidence="8" id="KW-1185">Reference proteome</keyword>
<sequence length="216" mass="24711">MISGSGCNNRASPIRLKDVTQVGVLYTEAEQAERFRLLAREQLPRLYGIARKLVGSDAEDAVQDCLLKAFRNLGQLNDESAAPAWLASILVNCCRDRGRTKGRRPEEVNFEDVEEFSLYRKIAYEDPFPYSDSLHLDFLEEFTAEDVRSVLMRLSELYRVPLVLVYMEGFLVREVAEILEAPTGTILARLHRGRKLFEKHMWSYATDHGLLKEAAR</sequence>
<dbReference type="GO" id="GO:0003677">
    <property type="term" value="F:DNA binding"/>
    <property type="evidence" value="ECO:0007669"/>
    <property type="project" value="InterPro"/>
</dbReference>